<evidence type="ECO:0000313" key="2">
    <source>
        <dbReference type="Proteomes" id="UP001183390"/>
    </source>
</evidence>
<proteinExistence type="predicted"/>
<evidence type="ECO:0000313" key="1">
    <source>
        <dbReference type="EMBL" id="MDT0327193.1"/>
    </source>
</evidence>
<dbReference type="Pfam" id="PF11303">
    <property type="entry name" value="DUF3105"/>
    <property type="match status" value="1"/>
</dbReference>
<dbReference type="EMBL" id="JAVREP010000001">
    <property type="protein sequence ID" value="MDT0327193.1"/>
    <property type="molecule type" value="Genomic_DNA"/>
</dbReference>
<gene>
    <name evidence="1" type="ORF">RM479_02095</name>
</gene>
<comment type="caution">
    <text evidence="1">The sequence shown here is derived from an EMBL/GenBank/DDBJ whole genome shotgun (WGS) entry which is preliminary data.</text>
</comment>
<sequence length="195" mass="20503">MVAGALVLLLLVAGGAVWYLSSSGAGDSADGTAAGEEILTFEGLEPDHVEPGEVVDYDMFPPAGGPHYPTWQNCGVYTEPLRAEFAVHSLEHGAVWITYDPSLSPDEVAILKDLYTPGDYLVISPMEGLPSRVVASAWGSQIHLDDPASPALTEYLRGYVQGPNTPEPGAPCSGGISETEAEVEAILEEEGTTTT</sequence>
<accession>A0ABU2M3P1</accession>
<name>A0ABU2M3P1_9ACTN</name>
<dbReference type="InterPro" id="IPR021454">
    <property type="entry name" value="DUF3105"/>
</dbReference>
<dbReference type="RefSeq" id="WP_311510007.1">
    <property type="nucleotide sequence ID" value="NZ_JAVREP010000001.1"/>
</dbReference>
<dbReference type="Proteomes" id="UP001183390">
    <property type="component" value="Unassembled WGS sequence"/>
</dbReference>
<protein>
    <submittedName>
        <fullName evidence="1">DUF3105 domain-containing protein</fullName>
    </submittedName>
</protein>
<keyword evidence="2" id="KW-1185">Reference proteome</keyword>
<reference evidence="2" key="1">
    <citation type="submission" date="2023-07" db="EMBL/GenBank/DDBJ databases">
        <title>30 novel species of actinomycetes from the DSMZ collection.</title>
        <authorList>
            <person name="Nouioui I."/>
        </authorList>
    </citation>
    <scope>NUCLEOTIDE SEQUENCE [LARGE SCALE GENOMIC DNA]</scope>
    <source>
        <strain evidence="2">DSM 44743</strain>
    </source>
</reference>
<organism evidence="1 2">
    <name type="scientific">Nocardiopsis lambiniae</name>
    <dbReference type="NCBI Taxonomy" id="3075539"/>
    <lineage>
        <taxon>Bacteria</taxon>
        <taxon>Bacillati</taxon>
        <taxon>Actinomycetota</taxon>
        <taxon>Actinomycetes</taxon>
        <taxon>Streptosporangiales</taxon>
        <taxon>Nocardiopsidaceae</taxon>
        <taxon>Nocardiopsis</taxon>
    </lineage>
</organism>